<feature type="transmembrane region" description="Helical" evidence="1">
    <location>
        <begin position="253"/>
        <end position="274"/>
    </location>
</feature>
<dbReference type="AlphaFoldDB" id="A0A2U1B4H6"/>
<reference evidence="3 4" key="1">
    <citation type="submission" date="2018-04" db="EMBL/GenBank/DDBJ databases">
        <title>Genomic Encyclopedia of Type Strains, Phase IV (KMG-IV): sequencing the most valuable type-strain genomes for metagenomic binning, comparative biology and taxonomic classification.</title>
        <authorList>
            <person name="Goeker M."/>
        </authorList>
    </citation>
    <scope>NUCLEOTIDE SEQUENCE [LARGE SCALE GENOMIC DNA]</scope>
    <source>
        <strain evidence="3 4">DSM 14823</strain>
    </source>
</reference>
<feature type="transmembrane region" description="Helical" evidence="1">
    <location>
        <begin position="6"/>
        <end position="22"/>
    </location>
</feature>
<accession>A0A2U1B4H6</accession>
<name>A0A2U1B4H6_9BACT</name>
<comment type="caution">
    <text evidence="3">The sequence shown here is derived from an EMBL/GenBank/DDBJ whole genome shotgun (WGS) entry which is preliminary data.</text>
</comment>
<sequence>MTVTAFFLILLSVLLHAGWHFLAKSRNPVPALFLLVSGSAFLATLIPALYAGVDYGALPARFYIYVFCGGASGALCSTGLSIAYRHSGVSFAYPLARAVPVLLTALVTVVFGIGLRPSAAALGGMGLIFLGCLLMPLKKFSGFRLSNYLNPALGGVLLAALGTTGYTIFDSEGIRLVNEYGHTGRVAGAVAYSNLRELVLFSLLSLSILVRKRNRADFNRELFRHWEPYAGGVAAAAAYILVMLAMGEVTNVSFVQAFRQMSLPVGVLLGVLILKERITRPELTGLILLLAGLVTVALGR</sequence>
<dbReference type="EMBL" id="QEKH01000008">
    <property type="protein sequence ID" value="PVY43548.1"/>
    <property type="molecule type" value="Genomic_DNA"/>
</dbReference>
<evidence type="ECO:0000313" key="3">
    <source>
        <dbReference type="EMBL" id="PVY43548.1"/>
    </source>
</evidence>
<keyword evidence="1" id="KW-0812">Transmembrane</keyword>
<dbReference type="Proteomes" id="UP000245959">
    <property type="component" value="Unassembled WGS sequence"/>
</dbReference>
<dbReference type="RefSeq" id="WP_116883450.1">
    <property type="nucleotide sequence ID" value="NZ_CAJKCJ010000101.1"/>
</dbReference>
<gene>
    <name evidence="3" type="ORF">C8D82_10875</name>
    <name evidence="2" type="ORF">HF882_00505</name>
</gene>
<keyword evidence="1" id="KW-0472">Membrane</keyword>
<feature type="transmembrane region" description="Helical" evidence="1">
    <location>
        <begin position="229"/>
        <end position="247"/>
    </location>
</feature>
<feature type="transmembrane region" description="Helical" evidence="1">
    <location>
        <begin position="189"/>
        <end position="209"/>
    </location>
</feature>
<reference evidence="2 5" key="2">
    <citation type="submission" date="2020-04" db="EMBL/GenBank/DDBJ databases">
        <authorList>
            <person name="Hitch T.C.A."/>
            <person name="Wylensek D."/>
            <person name="Clavel T."/>
        </authorList>
    </citation>
    <scope>NUCLEOTIDE SEQUENCE [LARGE SCALE GENOMIC DNA]</scope>
    <source>
        <strain evidence="2 5">COR2-253-APC-1A</strain>
    </source>
</reference>
<evidence type="ECO:0000313" key="2">
    <source>
        <dbReference type="EMBL" id="NMD85055.1"/>
    </source>
</evidence>
<keyword evidence="1" id="KW-1133">Transmembrane helix</keyword>
<feature type="transmembrane region" description="Helical" evidence="1">
    <location>
        <begin position="149"/>
        <end position="169"/>
    </location>
</feature>
<proteinExistence type="predicted"/>
<evidence type="ECO:0000313" key="5">
    <source>
        <dbReference type="Proteomes" id="UP000576225"/>
    </source>
</evidence>
<evidence type="ECO:0000256" key="1">
    <source>
        <dbReference type="SAM" id="Phobius"/>
    </source>
</evidence>
<feature type="transmembrane region" description="Helical" evidence="1">
    <location>
        <begin position="95"/>
        <end position="113"/>
    </location>
</feature>
<evidence type="ECO:0000313" key="4">
    <source>
        <dbReference type="Proteomes" id="UP000245959"/>
    </source>
</evidence>
<feature type="transmembrane region" description="Helical" evidence="1">
    <location>
        <begin position="119"/>
        <end position="137"/>
    </location>
</feature>
<dbReference type="EMBL" id="JABAEW010000001">
    <property type="protein sequence ID" value="NMD85055.1"/>
    <property type="molecule type" value="Genomic_DNA"/>
</dbReference>
<dbReference type="Proteomes" id="UP000576225">
    <property type="component" value="Unassembled WGS sequence"/>
</dbReference>
<protein>
    <submittedName>
        <fullName evidence="2">EamA family transporter</fullName>
    </submittedName>
    <submittedName>
        <fullName evidence="3">EamA-like transporter family protein</fullName>
    </submittedName>
</protein>
<dbReference type="InterPro" id="IPR037185">
    <property type="entry name" value="EmrE-like"/>
</dbReference>
<feature type="transmembrane region" description="Helical" evidence="1">
    <location>
        <begin position="62"/>
        <end position="83"/>
    </location>
</feature>
<dbReference type="Gene3D" id="1.10.3730.20">
    <property type="match status" value="1"/>
</dbReference>
<dbReference type="SUPFAM" id="SSF103481">
    <property type="entry name" value="Multidrug resistance efflux transporter EmrE"/>
    <property type="match status" value="1"/>
</dbReference>
<organism evidence="3 4">
    <name type="scientific">Victivallis vadensis</name>
    <dbReference type="NCBI Taxonomy" id="172901"/>
    <lineage>
        <taxon>Bacteria</taxon>
        <taxon>Pseudomonadati</taxon>
        <taxon>Lentisphaerota</taxon>
        <taxon>Lentisphaeria</taxon>
        <taxon>Victivallales</taxon>
        <taxon>Victivallaceae</taxon>
        <taxon>Victivallis</taxon>
    </lineage>
</organism>
<feature type="transmembrane region" description="Helical" evidence="1">
    <location>
        <begin position="29"/>
        <end position="50"/>
    </location>
</feature>
<feature type="transmembrane region" description="Helical" evidence="1">
    <location>
        <begin position="283"/>
        <end position="299"/>
    </location>
</feature>
<keyword evidence="4" id="KW-1185">Reference proteome</keyword>
<dbReference type="GeneID" id="78294757"/>